<dbReference type="Proteomes" id="UP000664991">
    <property type="component" value="Unassembled WGS sequence"/>
</dbReference>
<evidence type="ECO:0000313" key="3">
    <source>
        <dbReference type="Proteomes" id="UP000664991"/>
    </source>
</evidence>
<accession>A0A835ZUR1</accession>
<comment type="caution">
    <text evidence="2">The sequence shown here is derived from an EMBL/GenBank/DDBJ whole genome shotgun (WGS) entry which is preliminary data.</text>
</comment>
<feature type="region of interest" description="Disordered" evidence="1">
    <location>
        <begin position="1"/>
        <end position="29"/>
    </location>
</feature>
<dbReference type="EMBL" id="JAEMGP010000013">
    <property type="protein sequence ID" value="KAG5201708.1"/>
    <property type="molecule type" value="Genomic_DNA"/>
</dbReference>
<sequence length="188" mass="20580">MHSILPKPQRSCRSVTCKSTSPFGTPERQKSLEVLVTSPQADPRRAHCPQSQGPSGEIQVSLLLGPEQLNGTGFEPSDYDFGYPLVIKSGKRTDFGFSKAWDLKLTCSPDNALSLLLMYQSSRKASTWEGPSGWISQPPNTTTFEVLSFTSLLVLSTLSSSFTVKDNTMEMDTLIYASQPPSSPHFAT</sequence>
<name>A0A835ZUR1_SHEEP</name>
<proteinExistence type="predicted"/>
<evidence type="ECO:0000313" key="2">
    <source>
        <dbReference type="EMBL" id="KAG5201708.1"/>
    </source>
</evidence>
<protein>
    <submittedName>
        <fullName evidence="2">Uncharacterized protein</fullName>
    </submittedName>
</protein>
<gene>
    <name evidence="2" type="ORF">JEQ12_004471</name>
</gene>
<reference evidence="2 3" key="1">
    <citation type="submission" date="2020-12" db="EMBL/GenBank/DDBJ databases">
        <title>De novo assembly of Tibetan sheep genome.</title>
        <authorList>
            <person name="Li X."/>
        </authorList>
    </citation>
    <scope>NUCLEOTIDE SEQUENCE [LARGE SCALE GENOMIC DNA]</scope>
    <source>
        <tissue evidence="2">Heart</tissue>
    </source>
</reference>
<dbReference type="AlphaFoldDB" id="A0A835ZUR1"/>
<organism evidence="2 3">
    <name type="scientific">Ovis aries</name>
    <name type="common">Sheep</name>
    <dbReference type="NCBI Taxonomy" id="9940"/>
    <lineage>
        <taxon>Eukaryota</taxon>
        <taxon>Metazoa</taxon>
        <taxon>Chordata</taxon>
        <taxon>Craniata</taxon>
        <taxon>Vertebrata</taxon>
        <taxon>Euteleostomi</taxon>
        <taxon>Mammalia</taxon>
        <taxon>Eutheria</taxon>
        <taxon>Laurasiatheria</taxon>
        <taxon>Artiodactyla</taxon>
        <taxon>Ruminantia</taxon>
        <taxon>Pecora</taxon>
        <taxon>Bovidae</taxon>
        <taxon>Caprinae</taxon>
        <taxon>Ovis</taxon>
    </lineage>
</organism>
<feature type="compositionally biased region" description="Polar residues" evidence="1">
    <location>
        <begin position="11"/>
        <end position="23"/>
    </location>
</feature>
<evidence type="ECO:0000256" key="1">
    <source>
        <dbReference type="SAM" id="MobiDB-lite"/>
    </source>
</evidence>